<evidence type="ECO:0000313" key="2">
    <source>
        <dbReference type="Proteomes" id="UP000505306"/>
    </source>
</evidence>
<evidence type="ECO:0000313" key="1">
    <source>
        <dbReference type="EMBL" id="QIE58989.1"/>
    </source>
</evidence>
<gene>
    <name evidence="1" type="ORF">G5B37_05260</name>
</gene>
<dbReference type="EMBL" id="CP049057">
    <property type="protein sequence ID" value="QIE58989.1"/>
    <property type="molecule type" value="Genomic_DNA"/>
</dbReference>
<proteinExistence type="predicted"/>
<protein>
    <submittedName>
        <fullName evidence="1">Uncharacterized protein</fullName>
    </submittedName>
</protein>
<dbReference type="KEGG" id="mgel:G5B37_05260"/>
<reference evidence="1 2" key="1">
    <citation type="submission" date="2020-02" db="EMBL/GenBank/DDBJ databases">
        <title>Complete genome sequence of Flavobacteriaceae bacterium.</title>
        <authorList>
            <person name="Kim S.-J."/>
            <person name="Kim Y.-S."/>
            <person name="Kim K.-H."/>
        </authorList>
    </citation>
    <scope>NUCLEOTIDE SEQUENCE [LARGE SCALE GENOMIC DNA]</scope>
    <source>
        <strain evidence="1 2">RR4-40</strain>
    </source>
</reference>
<dbReference type="Proteomes" id="UP000505306">
    <property type="component" value="Chromosome"/>
</dbReference>
<dbReference type="RefSeq" id="WP_164679020.1">
    <property type="nucleotide sequence ID" value="NZ_CP049057.1"/>
</dbReference>
<dbReference type="AlphaFoldDB" id="A0A6G6GKA4"/>
<keyword evidence="2" id="KW-1185">Reference proteome</keyword>
<name>A0A6G6GKA4_9FLAO</name>
<accession>A0A6G6GKA4</accession>
<organism evidence="1 2">
    <name type="scientific">Rasiella rasia</name>
    <dbReference type="NCBI Taxonomy" id="2744027"/>
    <lineage>
        <taxon>Bacteria</taxon>
        <taxon>Pseudomonadati</taxon>
        <taxon>Bacteroidota</taxon>
        <taxon>Flavobacteriia</taxon>
        <taxon>Flavobacteriales</taxon>
        <taxon>Flavobacteriaceae</taxon>
        <taxon>Rasiella</taxon>
    </lineage>
</organism>
<sequence length="126" mass="13794">MVESSSSTAFTLQLNFLVKGAKLLLPEANCTFTYYWDAEGGEGKAQLLGINGSMLAISLNLENPVDTLLFLSDMQPTLYKIKGVDVVISKIYLKIHPENNTKEAAILFGYDGVTVQATANYAWPDL</sequence>